<dbReference type="Pfam" id="PF01594">
    <property type="entry name" value="AI-2E_transport"/>
    <property type="match status" value="1"/>
</dbReference>
<dbReference type="GO" id="GO:0016020">
    <property type="term" value="C:membrane"/>
    <property type="evidence" value="ECO:0007669"/>
    <property type="project" value="UniProtKB-SubCell"/>
</dbReference>
<evidence type="ECO:0000256" key="1">
    <source>
        <dbReference type="ARBA" id="ARBA00004141"/>
    </source>
</evidence>
<evidence type="ECO:0000256" key="2">
    <source>
        <dbReference type="ARBA" id="ARBA00009773"/>
    </source>
</evidence>
<feature type="transmembrane region" description="Helical" evidence="7">
    <location>
        <begin position="31"/>
        <end position="47"/>
    </location>
</feature>
<organism evidence="8 9">
    <name type="scientific">Alteromonas halophila</name>
    <dbReference type="NCBI Taxonomy" id="516698"/>
    <lineage>
        <taxon>Bacteria</taxon>
        <taxon>Pseudomonadati</taxon>
        <taxon>Pseudomonadota</taxon>
        <taxon>Gammaproteobacteria</taxon>
        <taxon>Alteromonadales</taxon>
        <taxon>Alteromonadaceae</taxon>
        <taxon>Alteromonas/Salinimonas group</taxon>
        <taxon>Alteromonas</taxon>
    </lineage>
</organism>
<keyword evidence="3 7" id="KW-0812">Transmembrane</keyword>
<feature type="transmembrane region" description="Helical" evidence="7">
    <location>
        <begin position="307"/>
        <end position="326"/>
    </location>
</feature>
<gene>
    <name evidence="8" type="primary">yhhT</name>
    <name evidence="8" type="ORF">GCM10007391_07220</name>
</gene>
<proteinExistence type="inferred from homology"/>
<comment type="caution">
    <text evidence="8">The sequence shown here is derived from an EMBL/GenBank/DDBJ whole genome shotgun (WGS) entry which is preliminary data.</text>
</comment>
<evidence type="ECO:0000256" key="3">
    <source>
        <dbReference type="ARBA" id="ARBA00022692"/>
    </source>
</evidence>
<evidence type="ECO:0000313" key="9">
    <source>
        <dbReference type="Proteomes" id="UP000631300"/>
    </source>
</evidence>
<feature type="transmembrane region" description="Helical" evidence="7">
    <location>
        <begin position="195"/>
        <end position="221"/>
    </location>
</feature>
<dbReference type="RefSeq" id="WP_229804986.1">
    <property type="nucleotide sequence ID" value="NZ_BMXP01000001.1"/>
</dbReference>
<feature type="transmembrane region" description="Helical" evidence="7">
    <location>
        <begin position="84"/>
        <end position="103"/>
    </location>
</feature>
<dbReference type="Proteomes" id="UP000631300">
    <property type="component" value="Unassembled WGS sequence"/>
</dbReference>
<comment type="similarity">
    <text evidence="2">Belongs to the autoinducer-2 exporter (AI-2E) (TC 2.A.86) family.</text>
</comment>
<evidence type="ECO:0000256" key="5">
    <source>
        <dbReference type="ARBA" id="ARBA00023136"/>
    </source>
</evidence>
<keyword evidence="5 7" id="KW-0472">Membrane</keyword>
<feature type="region of interest" description="Disordered" evidence="6">
    <location>
        <begin position="1"/>
        <end position="27"/>
    </location>
</feature>
<dbReference type="EMBL" id="BMXP01000001">
    <property type="protein sequence ID" value="GGW76903.1"/>
    <property type="molecule type" value="Genomic_DNA"/>
</dbReference>
<name>A0A918MW81_9ALTE</name>
<accession>A0A918MW81</accession>
<sequence>MNNSEGMKENGERGNASVPDKAERKTEPPQARLLKTFLVLAVIYTLYLAKSLFIPLVFSAMVALLLSPLVTLARKFYIPRAVSAVLLICLLVAPFTLLGVQLAQPAERWLETLPKISAEVTEHIDQISDNFDKERQKARQRANSEADSGFSLFGWFKDEAPEQSASDSEENVVSGKIKQGSIEILLSTLAGAPLLIAQMFGSVILILFLLVFGPELFSVFVKDFPVVNNKKRAITLVDQIQTRLSNYILTISMINGLLGLTTAATLYYLGVEDALLWGALVGFLNFVPYLGGMISTAILMVAGVVQYGFVALALLPASAFLFLNIIESQFITPAILGQKMRVNPLIIIVWLSVMGWLWGVIGVLLAVPILVCFKIVLEQIGVLSHWVKLIESGG</sequence>
<keyword evidence="4 7" id="KW-1133">Transmembrane helix</keyword>
<feature type="compositionally biased region" description="Basic and acidic residues" evidence="6">
    <location>
        <begin position="1"/>
        <end position="12"/>
    </location>
</feature>
<reference evidence="8" key="2">
    <citation type="submission" date="2020-09" db="EMBL/GenBank/DDBJ databases">
        <authorList>
            <person name="Sun Q."/>
            <person name="Kim S."/>
        </authorList>
    </citation>
    <scope>NUCLEOTIDE SEQUENCE</scope>
    <source>
        <strain evidence="8">KCTC 22164</strain>
    </source>
</reference>
<evidence type="ECO:0000256" key="6">
    <source>
        <dbReference type="SAM" id="MobiDB-lite"/>
    </source>
</evidence>
<feature type="transmembrane region" description="Helical" evidence="7">
    <location>
        <begin position="346"/>
        <end position="373"/>
    </location>
</feature>
<evidence type="ECO:0000256" key="7">
    <source>
        <dbReference type="SAM" id="Phobius"/>
    </source>
</evidence>
<dbReference type="InterPro" id="IPR002549">
    <property type="entry name" value="AI-2E-like"/>
</dbReference>
<keyword evidence="9" id="KW-1185">Reference proteome</keyword>
<dbReference type="GO" id="GO:0055085">
    <property type="term" value="P:transmembrane transport"/>
    <property type="evidence" value="ECO:0007669"/>
    <property type="project" value="TreeGrafter"/>
</dbReference>
<dbReference type="PANTHER" id="PTHR21716:SF16">
    <property type="entry name" value="BLL1467 PROTEIN"/>
    <property type="match status" value="1"/>
</dbReference>
<evidence type="ECO:0000256" key="4">
    <source>
        <dbReference type="ARBA" id="ARBA00022989"/>
    </source>
</evidence>
<protein>
    <submittedName>
        <fullName evidence="8">AI-2E family transporter</fullName>
    </submittedName>
</protein>
<feature type="transmembrane region" description="Helical" evidence="7">
    <location>
        <begin position="247"/>
        <end position="269"/>
    </location>
</feature>
<dbReference type="PANTHER" id="PTHR21716">
    <property type="entry name" value="TRANSMEMBRANE PROTEIN"/>
    <property type="match status" value="1"/>
</dbReference>
<evidence type="ECO:0000313" key="8">
    <source>
        <dbReference type="EMBL" id="GGW76903.1"/>
    </source>
</evidence>
<reference evidence="8" key="1">
    <citation type="journal article" date="2014" name="Int. J. Syst. Evol. Microbiol.">
        <title>Complete genome sequence of Corynebacterium casei LMG S-19264T (=DSM 44701T), isolated from a smear-ripened cheese.</title>
        <authorList>
            <consortium name="US DOE Joint Genome Institute (JGI-PGF)"/>
            <person name="Walter F."/>
            <person name="Albersmeier A."/>
            <person name="Kalinowski J."/>
            <person name="Ruckert C."/>
        </authorList>
    </citation>
    <scope>NUCLEOTIDE SEQUENCE</scope>
    <source>
        <strain evidence="8">KCTC 22164</strain>
    </source>
</reference>
<comment type="subcellular location">
    <subcellularLocation>
        <location evidence="1">Membrane</location>
        <topology evidence="1">Multi-pass membrane protein</topology>
    </subcellularLocation>
</comment>
<feature type="transmembrane region" description="Helical" evidence="7">
    <location>
        <begin position="275"/>
        <end position="300"/>
    </location>
</feature>
<feature type="transmembrane region" description="Helical" evidence="7">
    <location>
        <begin position="53"/>
        <end position="72"/>
    </location>
</feature>
<dbReference type="AlphaFoldDB" id="A0A918MW81"/>